<evidence type="ECO:0000259" key="1">
    <source>
        <dbReference type="Pfam" id="PF05239"/>
    </source>
</evidence>
<dbReference type="InterPro" id="IPR027275">
    <property type="entry name" value="PRC-brl_dom"/>
</dbReference>
<gene>
    <name evidence="2" type="ORF">ENR64_13110</name>
</gene>
<comment type="caution">
    <text evidence="2">The sequence shown here is derived from an EMBL/GenBank/DDBJ whole genome shotgun (WGS) entry which is preliminary data.</text>
</comment>
<dbReference type="EMBL" id="DSRU01000192">
    <property type="protein sequence ID" value="HFM98667.1"/>
    <property type="molecule type" value="Genomic_DNA"/>
</dbReference>
<accession>A0A7C3KFK5</accession>
<feature type="domain" description="PRC-barrel" evidence="1">
    <location>
        <begin position="3"/>
        <end position="71"/>
    </location>
</feature>
<protein>
    <recommendedName>
        <fullName evidence="1">PRC-barrel domain-containing protein</fullName>
    </recommendedName>
</protein>
<name>A0A7C3KFK5_9CYAN</name>
<dbReference type="SUPFAM" id="SSF50346">
    <property type="entry name" value="PRC-barrel domain"/>
    <property type="match status" value="2"/>
</dbReference>
<feature type="domain" description="PRC-barrel" evidence="1">
    <location>
        <begin position="93"/>
        <end position="157"/>
    </location>
</feature>
<proteinExistence type="predicted"/>
<dbReference type="AlphaFoldDB" id="A0A7C3KFK5"/>
<reference evidence="2" key="1">
    <citation type="journal article" date="2020" name="mSystems">
        <title>Genome- and Community-Level Interaction Insights into Carbon Utilization and Element Cycling Functions of Hydrothermarchaeota in Hydrothermal Sediment.</title>
        <authorList>
            <person name="Zhou Z."/>
            <person name="Liu Y."/>
            <person name="Xu W."/>
            <person name="Pan J."/>
            <person name="Luo Z.H."/>
            <person name="Li M."/>
        </authorList>
    </citation>
    <scope>NUCLEOTIDE SEQUENCE [LARGE SCALE GENOMIC DNA]</scope>
    <source>
        <strain evidence="2">SpSt-418</strain>
    </source>
</reference>
<dbReference type="InterPro" id="IPR011033">
    <property type="entry name" value="PRC_barrel-like_sf"/>
</dbReference>
<organism evidence="2">
    <name type="scientific">Oscillatoriales cyanobacterium SpSt-418</name>
    <dbReference type="NCBI Taxonomy" id="2282169"/>
    <lineage>
        <taxon>Bacteria</taxon>
        <taxon>Bacillati</taxon>
        <taxon>Cyanobacteriota</taxon>
        <taxon>Cyanophyceae</taxon>
        <taxon>Oscillatoriophycideae</taxon>
        <taxon>Oscillatoriales</taxon>
    </lineage>
</organism>
<sequence>MRKGTDVINKVIVAYDTGEKFSRVKDLIFDQNDNQLLAFLVEEAGLLRGARVVPLQSVKAIGLNAVIVPSKASVISVNQDKRINQILKRNNILKGTQIMTADGRHLGQMVDLYFDEQTGAVEGYEVSGGVFADAYTGRSFVPAPETIKIGEHVAFVPVEIAGLMEEQVGGLKGAMLAATTKVQEATQVAGESLQSATQEVKRQAEMSVTNVIVPPTEQKAFVIGKMAIEDVSTFDGVPIVSRGQLISLTDANEAEEKGVLDHLYRAAGGNVRQQASEKIQAAAQQTSDRLQTSANHISHRLQQNQRAAIASMTNAVVDSAAQKAFAIGKIAQWSVPAPDGTVIVAADQVVTTNAAIAAEQVGVLDELYRSTGGSLSEELTRKANDVVAGYVVEQALGRRVQRMVRLPDGLIVAAEGQIVTQSVIDRAKAYYVEQSLLAAVGLSPSEAARGGTAQVFATTGNRLGATAQSLSEQLYYGAEQAKVTARDLWSQLKHT</sequence>
<dbReference type="Gene3D" id="2.30.30.240">
    <property type="entry name" value="PRC-barrel domain"/>
    <property type="match status" value="2"/>
</dbReference>
<evidence type="ECO:0000313" key="2">
    <source>
        <dbReference type="EMBL" id="HFM98667.1"/>
    </source>
</evidence>
<dbReference type="Pfam" id="PF05239">
    <property type="entry name" value="PRC"/>
    <property type="match status" value="2"/>
</dbReference>